<feature type="region of interest" description="Disordered" evidence="1">
    <location>
        <begin position="106"/>
        <end position="125"/>
    </location>
</feature>
<sequence length="296" mass="32899">MALTSDQFQLLIQRQEQRFRKSQLEFIDKLHVKLLNHPCFGGATEVDALISKLRTELENDCRTNEYAEESLYESVKSSNLSETLAVTYDQPSSPVLSVSEACPIRGSNPTIPETKRANNESSSSQKDNILLSAHKIAAVPAHEETGNKPNSIVNTVAPNQTSHDAKIFSNESNDQDYLIVLPDPDYFADSYVPVQISYKNGRKISDALNDNQESNTNFIDTDYPNDSLSTNEVPSKFKETVSKESDAGDLKSNVVDPHDIISSSGFSVKYDEYVLNNVTIMVTWVHEDPTIFRGGG</sequence>
<accession>A0AA82N844</accession>
<evidence type="ECO:0000313" key="2">
    <source>
        <dbReference type="Proteomes" id="UP000008854"/>
    </source>
</evidence>
<reference evidence="2" key="1">
    <citation type="journal article" date="2012" name="PLoS Negl. Trop. Dis.">
        <title>A systematically improved high quality genome and transcriptome of the human blood fluke Schistosoma mansoni.</title>
        <authorList>
            <person name="Protasio A.V."/>
            <person name="Tsai I.J."/>
            <person name="Babbage A."/>
            <person name="Nichol S."/>
            <person name="Hunt M."/>
            <person name="Aslett M.A."/>
            <person name="De Silva N."/>
            <person name="Velarde G.S."/>
            <person name="Anderson T.J."/>
            <person name="Clark R.C."/>
            <person name="Davidson C."/>
            <person name="Dillon G.P."/>
            <person name="Holroyd N.E."/>
            <person name="LoVerde P.T."/>
            <person name="Lloyd C."/>
            <person name="McQuillan J."/>
            <person name="Oliveira G."/>
            <person name="Otto T.D."/>
            <person name="Parker-Manuel S.J."/>
            <person name="Quail M.A."/>
            <person name="Wilson R.A."/>
            <person name="Zerlotini A."/>
            <person name="Dunne D.W."/>
            <person name="Berriman M."/>
        </authorList>
    </citation>
    <scope>NUCLEOTIDE SEQUENCE [LARGE SCALE GENOMIC DNA]</scope>
    <source>
        <strain evidence="2">Puerto Rican</strain>
    </source>
</reference>
<protein>
    <submittedName>
        <fullName evidence="3">Uncharacterized protein</fullName>
    </submittedName>
</protein>
<organism evidence="2 3">
    <name type="scientific">Schistosoma mansoni</name>
    <name type="common">Blood fluke</name>
    <dbReference type="NCBI Taxonomy" id="6183"/>
    <lineage>
        <taxon>Eukaryota</taxon>
        <taxon>Metazoa</taxon>
        <taxon>Spiralia</taxon>
        <taxon>Lophotrochozoa</taxon>
        <taxon>Platyhelminthes</taxon>
        <taxon>Trematoda</taxon>
        <taxon>Digenea</taxon>
        <taxon>Strigeidida</taxon>
        <taxon>Schistosomatoidea</taxon>
        <taxon>Schistosomatidae</taxon>
        <taxon>Schistosoma</taxon>
    </lineage>
</organism>
<evidence type="ECO:0000313" key="3">
    <source>
        <dbReference type="WBParaSite" id="Smp_350300.1"/>
    </source>
</evidence>
<dbReference type="AlphaFoldDB" id="A0AA82N844"/>
<proteinExistence type="predicted"/>
<name>A0AA82N844_SCHMA</name>
<reference evidence="3" key="2">
    <citation type="submission" date="2023-11" db="UniProtKB">
        <authorList>
            <consortium name="WormBaseParasite"/>
        </authorList>
    </citation>
    <scope>IDENTIFICATION</scope>
    <source>
        <strain evidence="3">Puerto Rican</strain>
    </source>
</reference>
<keyword evidence="2" id="KW-1185">Reference proteome</keyword>
<dbReference type="Proteomes" id="UP000008854">
    <property type="component" value="Unassembled WGS sequence"/>
</dbReference>
<dbReference type="WBParaSite" id="Smp_350300.1">
    <property type="protein sequence ID" value="Smp_350300.1"/>
    <property type="gene ID" value="Smp_350300"/>
</dbReference>
<evidence type="ECO:0000256" key="1">
    <source>
        <dbReference type="SAM" id="MobiDB-lite"/>
    </source>
</evidence>